<evidence type="ECO:0000256" key="7">
    <source>
        <dbReference type="ARBA" id="ARBA00023136"/>
    </source>
</evidence>
<dbReference type="RefSeq" id="WP_116755872.1">
    <property type="nucleotide sequence ID" value="NZ_JBHUEX010000001.1"/>
</dbReference>
<evidence type="ECO:0000256" key="6">
    <source>
        <dbReference type="ARBA" id="ARBA00022989"/>
    </source>
</evidence>
<evidence type="ECO:0000256" key="4">
    <source>
        <dbReference type="ARBA" id="ARBA00022475"/>
    </source>
</evidence>
<name>A0A2V1HU87_9MICO</name>
<dbReference type="OrthoDB" id="4016357at2"/>
<comment type="similarity">
    <text evidence="2">Belongs to the autoinducer-2 exporter (AI-2E) (TC 2.A.86) family.</text>
</comment>
<comment type="caution">
    <text evidence="9">The sequence shown here is derived from an EMBL/GenBank/DDBJ whole genome shotgun (WGS) entry which is preliminary data.</text>
</comment>
<dbReference type="Pfam" id="PF01594">
    <property type="entry name" value="AI-2E_transport"/>
    <property type="match status" value="1"/>
</dbReference>
<organism evidence="9 10">
    <name type="scientific">Amnibacterium flavum</name>
    <dbReference type="NCBI Taxonomy" id="2173173"/>
    <lineage>
        <taxon>Bacteria</taxon>
        <taxon>Bacillati</taxon>
        <taxon>Actinomycetota</taxon>
        <taxon>Actinomycetes</taxon>
        <taxon>Micrococcales</taxon>
        <taxon>Microbacteriaceae</taxon>
        <taxon>Amnibacterium</taxon>
    </lineage>
</organism>
<dbReference type="Proteomes" id="UP000244893">
    <property type="component" value="Unassembled WGS sequence"/>
</dbReference>
<protein>
    <submittedName>
        <fullName evidence="9">AI-2E family transporter</fullName>
    </submittedName>
</protein>
<reference evidence="9 10" key="1">
    <citation type="submission" date="2018-05" db="EMBL/GenBank/DDBJ databases">
        <title>Amnibacterium sp. M8JJ-5, whole genome shotgun sequence.</title>
        <authorList>
            <person name="Tuo L."/>
        </authorList>
    </citation>
    <scope>NUCLEOTIDE SEQUENCE [LARGE SCALE GENOMIC DNA]</scope>
    <source>
        <strain evidence="9 10">M8JJ-5</strain>
    </source>
</reference>
<dbReference type="EMBL" id="QEOP01000001">
    <property type="protein sequence ID" value="PVZ96138.1"/>
    <property type="molecule type" value="Genomic_DNA"/>
</dbReference>
<dbReference type="AlphaFoldDB" id="A0A2V1HU87"/>
<accession>A0A2V1HU87</accession>
<keyword evidence="5 8" id="KW-0812">Transmembrane</keyword>
<feature type="transmembrane region" description="Helical" evidence="8">
    <location>
        <begin position="273"/>
        <end position="293"/>
    </location>
</feature>
<keyword evidence="6 8" id="KW-1133">Transmembrane helix</keyword>
<feature type="transmembrane region" description="Helical" evidence="8">
    <location>
        <begin position="63"/>
        <end position="84"/>
    </location>
</feature>
<evidence type="ECO:0000313" key="9">
    <source>
        <dbReference type="EMBL" id="PVZ96138.1"/>
    </source>
</evidence>
<proteinExistence type="inferred from homology"/>
<dbReference type="PANTHER" id="PTHR21716:SF53">
    <property type="entry name" value="PERMEASE PERM-RELATED"/>
    <property type="match status" value="1"/>
</dbReference>
<evidence type="ECO:0000313" key="10">
    <source>
        <dbReference type="Proteomes" id="UP000244893"/>
    </source>
</evidence>
<evidence type="ECO:0000256" key="5">
    <source>
        <dbReference type="ARBA" id="ARBA00022692"/>
    </source>
</evidence>
<dbReference type="InterPro" id="IPR002549">
    <property type="entry name" value="AI-2E-like"/>
</dbReference>
<evidence type="ECO:0000256" key="1">
    <source>
        <dbReference type="ARBA" id="ARBA00004651"/>
    </source>
</evidence>
<feature type="transmembrane region" description="Helical" evidence="8">
    <location>
        <begin position="207"/>
        <end position="229"/>
    </location>
</feature>
<keyword evidence="3" id="KW-0813">Transport</keyword>
<evidence type="ECO:0000256" key="3">
    <source>
        <dbReference type="ARBA" id="ARBA00022448"/>
    </source>
</evidence>
<sequence length="349" mass="36823">MKIQNPFRLGLLAGLGVLVALAIGAMVGQLATIITYVGAAIFLALGLDPIVSFLERRKLPRWAALLVTVVVALGAFVGIFYLIVPTIVQQASKLVNEVVDYTSSITWTDFLNNVQSFVGSSINVQDVADQVVKYIQDNLDTISGGVLAAGLVVVNGVFGAIIVLILTLYFTASLDSFKRALYQLVPATKRAKFADLAEQISSSVGRYVIGQAALALCNGVLSFIFLSIIGAQLPAVFAFIAFLASLIPLVGTISGSVLIVLGQILLLPDSPGTWITAGIYYLVYMQLEAYVLSPNIMNRAVKVPGVIVVIAALTGGTLLGILGALIAIPVAAAVLLIVKQVVLPRQNEL</sequence>
<keyword evidence="7 8" id="KW-0472">Membrane</keyword>
<feature type="transmembrane region" description="Helical" evidence="8">
    <location>
        <begin position="33"/>
        <end position="51"/>
    </location>
</feature>
<gene>
    <name evidence="9" type="ORF">DDQ50_06820</name>
</gene>
<evidence type="ECO:0000256" key="8">
    <source>
        <dbReference type="SAM" id="Phobius"/>
    </source>
</evidence>
<feature type="transmembrane region" description="Helical" evidence="8">
    <location>
        <begin position="146"/>
        <end position="170"/>
    </location>
</feature>
<dbReference type="GO" id="GO:0055085">
    <property type="term" value="P:transmembrane transport"/>
    <property type="evidence" value="ECO:0007669"/>
    <property type="project" value="TreeGrafter"/>
</dbReference>
<comment type="subcellular location">
    <subcellularLocation>
        <location evidence="1">Cell membrane</location>
        <topology evidence="1">Multi-pass membrane protein</topology>
    </subcellularLocation>
</comment>
<feature type="transmembrane region" description="Helical" evidence="8">
    <location>
        <begin position="235"/>
        <end position="261"/>
    </location>
</feature>
<dbReference type="PANTHER" id="PTHR21716">
    <property type="entry name" value="TRANSMEMBRANE PROTEIN"/>
    <property type="match status" value="1"/>
</dbReference>
<feature type="transmembrane region" description="Helical" evidence="8">
    <location>
        <begin position="7"/>
        <end position="27"/>
    </location>
</feature>
<evidence type="ECO:0000256" key="2">
    <source>
        <dbReference type="ARBA" id="ARBA00009773"/>
    </source>
</evidence>
<dbReference type="GO" id="GO:0005886">
    <property type="term" value="C:plasma membrane"/>
    <property type="evidence" value="ECO:0007669"/>
    <property type="project" value="UniProtKB-SubCell"/>
</dbReference>
<keyword evidence="4" id="KW-1003">Cell membrane</keyword>
<keyword evidence="10" id="KW-1185">Reference proteome</keyword>
<feature type="transmembrane region" description="Helical" evidence="8">
    <location>
        <begin position="305"/>
        <end position="338"/>
    </location>
</feature>